<keyword evidence="3" id="KW-0808">Transferase</keyword>
<evidence type="ECO:0000256" key="4">
    <source>
        <dbReference type="ARBA" id="ARBA00022691"/>
    </source>
</evidence>
<evidence type="ECO:0000259" key="9">
    <source>
        <dbReference type="Pfam" id="PF01555"/>
    </source>
</evidence>
<organism evidence="11 12">
    <name type="scientific">Methylobacterium crusticola</name>
    <dbReference type="NCBI Taxonomy" id="1697972"/>
    <lineage>
        <taxon>Bacteria</taxon>
        <taxon>Pseudomonadati</taxon>
        <taxon>Pseudomonadota</taxon>
        <taxon>Alphaproteobacteria</taxon>
        <taxon>Hyphomicrobiales</taxon>
        <taxon>Methylobacteriaceae</taxon>
        <taxon>Methylobacterium</taxon>
    </lineage>
</organism>
<dbReference type="EMBL" id="BPQH01000001">
    <property type="protein sequence ID" value="GJD47698.1"/>
    <property type="molecule type" value="Genomic_DNA"/>
</dbReference>
<dbReference type="InterPro" id="IPR001091">
    <property type="entry name" value="RM_Methyltransferase"/>
</dbReference>
<dbReference type="InterPro" id="IPR002941">
    <property type="entry name" value="DNA_methylase_N4/N6"/>
</dbReference>
<reference evidence="11" key="1">
    <citation type="journal article" date="2021" name="Front. Microbiol.">
        <title>Comprehensive Comparative Genomics and Phenotyping of Methylobacterium Species.</title>
        <authorList>
            <person name="Alessa O."/>
            <person name="Ogura Y."/>
            <person name="Fujitani Y."/>
            <person name="Takami H."/>
            <person name="Hayashi T."/>
            <person name="Sahin N."/>
            <person name="Tani A."/>
        </authorList>
    </citation>
    <scope>NUCLEOTIDE SEQUENCE</scope>
    <source>
        <strain evidence="11">KCTC 52305</strain>
    </source>
</reference>
<dbReference type="Gene3D" id="3.40.50.150">
    <property type="entry name" value="Vaccinia Virus protein VP39"/>
    <property type="match status" value="1"/>
</dbReference>
<evidence type="ECO:0000256" key="2">
    <source>
        <dbReference type="ARBA" id="ARBA00022603"/>
    </source>
</evidence>
<dbReference type="EC" id="2.1.1.-" evidence="8"/>
<keyword evidence="6" id="KW-0238">DNA-binding</keyword>
<dbReference type="InterPro" id="IPR002052">
    <property type="entry name" value="DNA_methylase_N6_adenine_CS"/>
</dbReference>
<evidence type="ECO:0000256" key="5">
    <source>
        <dbReference type="ARBA" id="ARBA00022705"/>
    </source>
</evidence>
<keyword evidence="2" id="KW-0489">Methyltransferase</keyword>
<comment type="similarity">
    <text evidence="1 8">Belongs to the N(4)/N(6)-methyltransferase family.</text>
</comment>
<keyword evidence="5" id="KW-0235">DNA replication</keyword>
<comment type="caution">
    <text evidence="11">The sequence shown here is derived from an EMBL/GenBank/DDBJ whole genome shotgun (WGS) entry which is preliminary data.</text>
</comment>
<evidence type="ECO:0000256" key="1">
    <source>
        <dbReference type="ARBA" id="ARBA00006594"/>
    </source>
</evidence>
<keyword evidence="12" id="KW-1185">Reference proteome</keyword>
<evidence type="ECO:0000256" key="6">
    <source>
        <dbReference type="ARBA" id="ARBA00023125"/>
    </source>
</evidence>
<sequence>MGLVTPAQRLPVDQVILGDCVAALERLPPSSVDLVFADPPYNLQLGAASLLRPDQSAVDAVDDDWDQFASFEAYDAFTRAWLQACRRVMKPSATLWVIGSYHNIFRVGSALQDLGFWILNDVVWRKANPMPNFRGKRFTNAHETLIWASRSAQKGYTFHYEALKGGNDDLQMRSDWFIPLCTGEERLKGADGRKVHPTQKPEALLARTILSASNPGDVVLDPFFGTGTTGAVAKRLGRHFIGIEREPVYAEAARARIAAVEPLSTAALLTAPTRRAEPRVPFLTLIEAGHVRAGETLTDERRRHKALVRPDGTLGIGPASGSIHKIGALVQGLPACNGWTYWHVERAGRLVSIDRFRGEIRAGMGSAA</sequence>
<dbReference type="PANTHER" id="PTHR13370:SF3">
    <property type="entry name" value="TRNA (GUANINE(10)-N2)-METHYLTRANSFERASE HOMOLOG"/>
    <property type="match status" value="1"/>
</dbReference>
<comment type="catalytic activity">
    <reaction evidence="7">
        <text>a 2'-deoxyadenosine in DNA + S-adenosyl-L-methionine = an N(6)-methyl-2'-deoxyadenosine in DNA + S-adenosyl-L-homocysteine + H(+)</text>
        <dbReference type="Rhea" id="RHEA:15197"/>
        <dbReference type="Rhea" id="RHEA-COMP:12418"/>
        <dbReference type="Rhea" id="RHEA-COMP:12419"/>
        <dbReference type="ChEBI" id="CHEBI:15378"/>
        <dbReference type="ChEBI" id="CHEBI:57856"/>
        <dbReference type="ChEBI" id="CHEBI:59789"/>
        <dbReference type="ChEBI" id="CHEBI:90615"/>
        <dbReference type="ChEBI" id="CHEBI:90616"/>
        <dbReference type="EC" id="2.1.1.72"/>
    </reaction>
</comment>
<evidence type="ECO:0000313" key="12">
    <source>
        <dbReference type="Proteomes" id="UP001055167"/>
    </source>
</evidence>
<keyword evidence="4" id="KW-0949">S-adenosyl-L-methionine</keyword>
<evidence type="ECO:0000313" key="11">
    <source>
        <dbReference type="EMBL" id="GJD47698.1"/>
    </source>
</evidence>
<dbReference type="PRINTS" id="PR00508">
    <property type="entry name" value="S21N4MTFRASE"/>
</dbReference>
<reference evidence="11" key="2">
    <citation type="submission" date="2021-08" db="EMBL/GenBank/DDBJ databases">
        <authorList>
            <person name="Tani A."/>
            <person name="Ola A."/>
            <person name="Ogura Y."/>
            <person name="Katsura K."/>
            <person name="Hayashi T."/>
        </authorList>
    </citation>
    <scope>NUCLEOTIDE SEQUENCE</scope>
    <source>
        <strain evidence="11">KCTC 52305</strain>
    </source>
</reference>
<dbReference type="SUPFAM" id="SSF53335">
    <property type="entry name" value="S-adenosyl-L-methionine-dependent methyltransferases"/>
    <property type="match status" value="1"/>
</dbReference>
<dbReference type="InterPro" id="IPR029063">
    <property type="entry name" value="SAM-dependent_MTases_sf"/>
</dbReference>
<dbReference type="PANTHER" id="PTHR13370">
    <property type="entry name" value="RNA METHYLASE-RELATED"/>
    <property type="match status" value="1"/>
</dbReference>
<evidence type="ECO:0000259" key="10">
    <source>
        <dbReference type="Pfam" id="PF18755"/>
    </source>
</evidence>
<name>A0ABQ4QQZ5_9HYPH</name>
<feature type="domain" description="DNA methylase N-4/N-6" evidence="9">
    <location>
        <begin position="32"/>
        <end position="253"/>
    </location>
</feature>
<evidence type="ECO:0000256" key="8">
    <source>
        <dbReference type="RuleBase" id="RU362026"/>
    </source>
</evidence>
<proteinExistence type="inferred from homology"/>
<evidence type="ECO:0000256" key="3">
    <source>
        <dbReference type="ARBA" id="ARBA00022679"/>
    </source>
</evidence>
<dbReference type="Pfam" id="PF01555">
    <property type="entry name" value="N6_N4_Mtase"/>
    <property type="match status" value="1"/>
</dbReference>
<accession>A0ABQ4QQZ5</accession>
<protein>
    <recommendedName>
        <fullName evidence="8">Methyltransferase</fullName>
        <ecNumber evidence="8">2.1.1.-</ecNumber>
    </recommendedName>
</protein>
<gene>
    <name evidence="11" type="ORF">OPKNFCMD_0408</name>
</gene>
<dbReference type="InterPro" id="IPR040843">
    <property type="entry name" value="RAMA"/>
</dbReference>
<dbReference type="PROSITE" id="PS00092">
    <property type="entry name" value="N6_MTASE"/>
    <property type="match status" value="1"/>
</dbReference>
<feature type="domain" description="RAMA" evidence="10">
    <location>
        <begin position="266"/>
        <end position="361"/>
    </location>
</feature>
<dbReference type="Proteomes" id="UP001055167">
    <property type="component" value="Unassembled WGS sequence"/>
</dbReference>
<evidence type="ECO:0000256" key="7">
    <source>
        <dbReference type="ARBA" id="ARBA00047942"/>
    </source>
</evidence>
<dbReference type="Pfam" id="PF18755">
    <property type="entry name" value="RAMA"/>
    <property type="match status" value="1"/>
</dbReference>